<evidence type="ECO:0000313" key="2">
    <source>
        <dbReference type="Proteomes" id="UP000566813"/>
    </source>
</evidence>
<dbReference type="Pfam" id="PF17963">
    <property type="entry name" value="Big_9"/>
    <property type="match status" value="1"/>
</dbReference>
<protein>
    <recommendedName>
        <fullName evidence="3">RapA2 cadherin-like domain-containing protein</fullName>
    </recommendedName>
</protein>
<organism evidence="1 2">
    <name type="scientific">Novosphingobium flavum</name>
    <dbReference type="NCBI Taxonomy" id="1778672"/>
    <lineage>
        <taxon>Bacteria</taxon>
        <taxon>Pseudomonadati</taxon>
        <taxon>Pseudomonadota</taxon>
        <taxon>Alphaproteobacteria</taxon>
        <taxon>Sphingomonadales</taxon>
        <taxon>Sphingomonadaceae</taxon>
        <taxon>Novosphingobium</taxon>
    </lineage>
</organism>
<feature type="non-terminal residue" evidence="1">
    <location>
        <position position="528"/>
    </location>
</feature>
<comment type="caution">
    <text evidence="1">The sequence shown here is derived from an EMBL/GenBank/DDBJ whole genome shotgun (WGS) entry which is preliminary data.</text>
</comment>
<evidence type="ECO:0008006" key="3">
    <source>
        <dbReference type="Google" id="ProtNLM"/>
    </source>
</evidence>
<accession>A0A7X1FSR6</accession>
<dbReference type="Proteomes" id="UP000566813">
    <property type="component" value="Unassembled WGS sequence"/>
</dbReference>
<reference evidence="1 2" key="1">
    <citation type="submission" date="2020-08" db="EMBL/GenBank/DDBJ databases">
        <title>The genome sequence of type strain Novosphingobium flavum NBRC 111647.</title>
        <authorList>
            <person name="Liu Y."/>
        </authorList>
    </citation>
    <scope>NUCLEOTIDE SEQUENCE [LARGE SCALE GENOMIC DNA]</scope>
    <source>
        <strain evidence="1 2">NBRC 111647</strain>
    </source>
</reference>
<name>A0A7X1FSR6_9SPHN</name>
<keyword evidence="2" id="KW-1185">Reference proteome</keyword>
<dbReference type="NCBIfam" id="TIGR01965">
    <property type="entry name" value="VCBS_repeat"/>
    <property type="match status" value="2"/>
</dbReference>
<gene>
    <name evidence="1" type="ORF">H7F51_12310</name>
</gene>
<dbReference type="InterPro" id="IPR010221">
    <property type="entry name" value="VCBS_dom"/>
</dbReference>
<evidence type="ECO:0000313" key="1">
    <source>
        <dbReference type="EMBL" id="MBC2666303.1"/>
    </source>
</evidence>
<sequence length="528" mass="52754">MDFEANRETAHESDTAEFTPAKAGMAAAAAAAAPKGVPASAIALAPDANGVIVLPAGVTLDDLEVQGRDLVIHAPNGAVYVIHDGAVYVPQIVVDGVEVPPLNLAALLTGAEPQPAAGAVSSSGGNFADPVGNIQPAYDLGDLLPYTELQFPQIEIQEIFPGVVNRTPDVLIQDGGPASHDAVDSVSETGLPNPRLNGAVESPGSAFGNNAHITTGTIFVDSPDGIAAITINGVTYNLSGATAPVPGTYGTLALGTLANGTISYTYTLTDNTSGNSTSEVFTVVVVDPQGDSSTAKLTVSIFDDTPTAFPNTNAVSEGSTVTGNVLTNGTPDVFGADGPIAANAGVTGVATGSVTTSAVVGGLGGTGIVGQYGTLILNANGTYSYKANANITTGAALVDHFVYTITDGDNDTSTTTLDITVNNVTVTASDNEALVNEAGLATGSNSAATSEVFNGAITASGGSGGYTYALSTSATGAYGNLVLNANGSYTYTLTKAFDTSPDSLTTATQTEAGKDSFGYTVTDSNGNT</sequence>
<proteinExistence type="predicted"/>
<dbReference type="EMBL" id="JACLAW010000008">
    <property type="protein sequence ID" value="MBC2666303.1"/>
    <property type="molecule type" value="Genomic_DNA"/>
</dbReference>
<dbReference type="RefSeq" id="WP_221774116.1">
    <property type="nucleotide sequence ID" value="NZ_JACLAW010000008.1"/>
</dbReference>
<dbReference type="AlphaFoldDB" id="A0A7X1FSR6"/>